<dbReference type="Proteomes" id="UP000317881">
    <property type="component" value="Unassembled WGS sequence"/>
</dbReference>
<reference evidence="3 4" key="1">
    <citation type="submission" date="2019-06" db="EMBL/GenBank/DDBJ databases">
        <title>Whole genome shotgun sequence of Streptomyces spinoverrucosus NBRC 14228.</title>
        <authorList>
            <person name="Hosoyama A."/>
            <person name="Uohara A."/>
            <person name="Ohji S."/>
            <person name="Ichikawa N."/>
        </authorList>
    </citation>
    <scope>NUCLEOTIDE SEQUENCE [LARGE SCALE GENOMIC DNA]</scope>
    <source>
        <strain evidence="3 4">NBRC 14228</strain>
    </source>
</reference>
<keyword evidence="2" id="KW-1133">Transmembrane helix</keyword>
<evidence type="ECO:0000256" key="2">
    <source>
        <dbReference type="SAM" id="Phobius"/>
    </source>
</evidence>
<dbReference type="RefSeq" id="WP_141307211.1">
    <property type="nucleotide sequence ID" value="NZ_BJND01000005.1"/>
</dbReference>
<evidence type="ECO:0008006" key="5">
    <source>
        <dbReference type="Google" id="ProtNLM"/>
    </source>
</evidence>
<keyword evidence="2" id="KW-0812">Transmembrane</keyword>
<dbReference type="EMBL" id="BJND01000005">
    <property type="protein sequence ID" value="GEC02999.1"/>
    <property type="molecule type" value="Genomic_DNA"/>
</dbReference>
<comment type="caution">
    <text evidence="3">The sequence shown here is derived from an EMBL/GenBank/DDBJ whole genome shotgun (WGS) entry which is preliminary data.</text>
</comment>
<protein>
    <recommendedName>
        <fullName evidence="5">Secreted protein</fullName>
    </recommendedName>
</protein>
<sequence length="80" mass="7986">MDDSRPPAPGATRALRDLLPPPALGGFLLLLAVVFGVSYAVGSAVGPDTPGVQRTDPGTSDAETATSTGTHGDHPEGHAP</sequence>
<feature type="compositionally biased region" description="Polar residues" evidence="1">
    <location>
        <begin position="56"/>
        <end position="70"/>
    </location>
</feature>
<organism evidence="3 4">
    <name type="scientific">Streptomyces spinoverrucosus</name>
    <dbReference type="NCBI Taxonomy" id="284043"/>
    <lineage>
        <taxon>Bacteria</taxon>
        <taxon>Bacillati</taxon>
        <taxon>Actinomycetota</taxon>
        <taxon>Actinomycetes</taxon>
        <taxon>Kitasatosporales</taxon>
        <taxon>Streptomycetaceae</taxon>
        <taxon>Streptomyces</taxon>
    </lineage>
</organism>
<keyword evidence="4" id="KW-1185">Reference proteome</keyword>
<accession>A0A4Y3VBD8</accession>
<keyword evidence="2" id="KW-0472">Membrane</keyword>
<gene>
    <name evidence="3" type="ORF">SSP24_06540</name>
</gene>
<proteinExistence type="predicted"/>
<evidence type="ECO:0000313" key="4">
    <source>
        <dbReference type="Proteomes" id="UP000317881"/>
    </source>
</evidence>
<name>A0A4Y3VBD8_9ACTN</name>
<evidence type="ECO:0000256" key="1">
    <source>
        <dbReference type="SAM" id="MobiDB-lite"/>
    </source>
</evidence>
<feature type="transmembrane region" description="Helical" evidence="2">
    <location>
        <begin position="23"/>
        <end position="45"/>
    </location>
</feature>
<dbReference type="AlphaFoldDB" id="A0A4Y3VBD8"/>
<feature type="compositionally biased region" description="Basic and acidic residues" evidence="1">
    <location>
        <begin position="71"/>
        <end position="80"/>
    </location>
</feature>
<evidence type="ECO:0000313" key="3">
    <source>
        <dbReference type="EMBL" id="GEC02999.1"/>
    </source>
</evidence>
<feature type="region of interest" description="Disordered" evidence="1">
    <location>
        <begin position="44"/>
        <end position="80"/>
    </location>
</feature>